<sequence length="187" mass="21597">MTIRCILLLLIFSCVCFSCGHNISSKEDLIRFIHRKDSGLKKENDTQSNIRMAMVYMPYQLFPVNVKSDGQDNFYFSLQLSSDNKPLSTQVSREMYGELIQLFLFDFQQYITYSYGASAHTVKHISYNQHDQNPYYDNLIVTIPRDAAFEGSKVLRFTIKEFGFQSGSSSFSFKTKDINRVNGLIID</sequence>
<keyword evidence="3" id="KW-1185">Reference proteome</keyword>
<proteinExistence type="predicted"/>
<dbReference type="Proteomes" id="UP000322362">
    <property type="component" value="Unassembled WGS sequence"/>
</dbReference>
<evidence type="ECO:0008006" key="4">
    <source>
        <dbReference type="Google" id="ProtNLM"/>
    </source>
</evidence>
<dbReference type="EMBL" id="VTAV01000005">
    <property type="protein sequence ID" value="TYR36358.1"/>
    <property type="molecule type" value="Genomic_DNA"/>
</dbReference>
<keyword evidence="1" id="KW-0732">Signal</keyword>
<accession>A0A5D4H6M6</accession>
<evidence type="ECO:0000313" key="2">
    <source>
        <dbReference type="EMBL" id="TYR36358.1"/>
    </source>
</evidence>
<dbReference type="AlphaFoldDB" id="A0A5D4H6M6"/>
<protein>
    <recommendedName>
        <fullName evidence="4">Lipoprotein</fullName>
    </recommendedName>
</protein>
<name>A0A5D4H6M6_9SPHI</name>
<comment type="caution">
    <text evidence="2">The sequence shown here is derived from an EMBL/GenBank/DDBJ whole genome shotgun (WGS) entry which is preliminary data.</text>
</comment>
<gene>
    <name evidence="2" type="ORF">FXV77_10655</name>
</gene>
<feature type="signal peptide" evidence="1">
    <location>
        <begin position="1"/>
        <end position="20"/>
    </location>
</feature>
<reference evidence="2 3" key="1">
    <citation type="submission" date="2019-08" db="EMBL/GenBank/DDBJ databases">
        <title>Phlebobacter frassis gen. nov. sp. nov., a new member of family Sphingobacteriaceae isolated from sand fly rearing media.</title>
        <authorList>
            <person name="Kakumanu M.L."/>
            <person name="Marayati B.F."/>
            <person name="Wada-Katsumata A."/>
            <person name="Wasserberg G."/>
            <person name="Schal C."/>
            <person name="Apperson C.S."/>
            <person name="Ponnusamy L."/>
        </authorList>
    </citation>
    <scope>NUCLEOTIDE SEQUENCE [LARGE SCALE GENOMIC DNA]</scope>
    <source>
        <strain evidence="2 3">SSI9</strain>
    </source>
</reference>
<evidence type="ECO:0000256" key="1">
    <source>
        <dbReference type="SAM" id="SignalP"/>
    </source>
</evidence>
<organism evidence="2 3">
    <name type="scientific">Sphingobacterium phlebotomi</name>
    <dbReference type="NCBI Taxonomy" id="2605433"/>
    <lineage>
        <taxon>Bacteria</taxon>
        <taxon>Pseudomonadati</taxon>
        <taxon>Bacteroidota</taxon>
        <taxon>Sphingobacteriia</taxon>
        <taxon>Sphingobacteriales</taxon>
        <taxon>Sphingobacteriaceae</taxon>
        <taxon>Sphingobacterium</taxon>
    </lineage>
</organism>
<feature type="chain" id="PRO_5022766778" description="Lipoprotein" evidence="1">
    <location>
        <begin position="21"/>
        <end position="187"/>
    </location>
</feature>
<dbReference type="RefSeq" id="WP_148919209.1">
    <property type="nucleotide sequence ID" value="NZ_VTAV01000005.1"/>
</dbReference>
<evidence type="ECO:0000313" key="3">
    <source>
        <dbReference type="Proteomes" id="UP000322362"/>
    </source>
</evidence>